<proteinExistence type="predicted"/>
<evidence type="ECO:0000313" key="2">
    <source>
        <dbReference type="Proteomes" id="UP000326565"/>
    </source>
</evidence>
<keyword evidence="2" id="KW-1185">Reference proteome</keyword>
<dbReference type="EMBL" id="ML732229">
    <property type="protein sequence ID" value="KAB8073341.1"/>
    <property type="molecule type" value="Genomic_DNA"/>
</dbReference>
<dbReference type="AlphaFoldDB" id="A0A5N5WXV4"/>
<protein>
    <submittedName>
        <fullName evidence="1">Uncharacterized protein</fullName>
    </submittedName>
</protein>
<dbReference type="Proteomes" id="UP000326565">
    <property type="component" value="Unassembled WGS sequence"/>
</dbReference>
<name>A0A5N5WXV4_9EURO</name>
<sequence length="52" mass="5849">MISGDYTSLPLLRQYSAWSGVVRGGDTTQGYNQIEDELGLEYGFQGYRSCYC</sequence>
<organism evidence="1 2">
    <name type="scientific">Aspergillus leporis</name>
    <dbReference type="NCBI Taxonomy" id="41062"/>
    <lineage>
        <taxon>Eukaryota</taxon>
        <taxon>Fungi</taxon>
        <taxon>Dikarya</taxon>
        <taxon>Ascomycota</taxon>
        <taxon>Pezizomycotina</taxon>
        <taxon>Eurotiomycetes</taxon>
        <taxon>Eurotiomycetidae</taxon>
        <taxon>Eurotiales</taxon>
        <taxon>Aspergillaceae</taxon>
        <taxon>Aspergillus</taxon>
        <taxon>Aspergillus subgen. Circumdati</taxon>
    </lineage>
</organism>
<evidence type="ECO:0000313" key="1">
    <source>
        <dbReference type="EMBL" id="KAB8073341.1"/>
    </source>
</evidence>
<accession>A0A5N5WXV4</accession>
<gene>
    <name evidence="1" type="ORF">BDV29DRAFT_175721</name>
</gene>
<reference evidence="1 2" key="1">
    <citation type="submission" date="2019-04" db="EMBL/GenBank/DDBJ databases">
        <title>Friends and foes A comparative genomics study of 23 Aspergillus species from section Flavi.</title>
        <authorList>
            <consortium name="DOE Joint Genome Institute"/>
            <person name="Kjaerbolling I."/>
            <person name="Vesth T."/>
            <person name="Frisvad J.C."/>
            <person name="Nybo J.L."/>
            <person name="Theobald S."/>
            <person name="Kildgaard S."/>
            <person name="Isbrandt T."/>
            <person name="Kuo A."/>
            <person name="Sato A."/>
            <person name="Lyhne E.K."/>
            <person name="Kogle M.E."/>
            <person name="Wiebenga A."/>
            <person name="Kun R.S."/>
            <person name="Lubbers R.J."/>
            <person name="Makela M.R."/>
            <person name="Barry K."/>
            <person name="Chovatia M."/>
            <person name="Clum A."/>
            <person name="Daum C."/>
            <person name="Haridas S."/>
            <person name="He G."/>
            <person name="LaButti K."/>
            <person name="Lipzen A."/>
            <person name="Mondo S."/>
            <person name="Riley R."/>
            <person name="Salamov A."/>
            <person name="Simmons B.A."/>
            <person name="Magnuson J.K."/>
            <person name="Henrissat B."/>
            <person name="Mortensen U.H."/>
            <person name="Larsen T.O."/>
            <person name="Devries R.P."/>
            <person name="Grigoriev I.V."/>
            <person name="Machida M."/>
            <person name="Baker S.E."/>
            <person name="Andersen M.R."/>
        </authorList>
    </citation>
    <scope>NUCLEOTIDE SEQUENCE [LARGE SCALE GENOMIC DNA]</scope>
    <source>
        <strain evidence="1 2">CBS 151.66</strain>
    </source>
</reference>